<dbReference type="AlphaFoldDB" id="A0A8X6Y3V1"/>
<accession>A0A8X6Y3V1</accession>
<dbReference type="PROSITE" id="PS50294">
    <property type="entry name" value="WD_REPEATS_REGION"/>
    <property type="match status" value="1"/>
</dbReference>
<evidence type="ECO:0000313" key="4">
    <source>
        <dbReference type="EMBL" id="GFY64404.1"/>
    </source>
</evidence>
<dbReference type="Proteomes" id="UP000886998">
    <property type="component" value="Unassembled WGS sequence"/>
</dbReference>
<keyword evidence="2" id="KW-0677">Repeat</keyword>
<proteinExistence type="predicted"/>
<dbReference type="EMBL" id="BMAV01015223">
    <property type="protein sequence ID" value="GFY64404.1"/>
    <property type="molecule type" value="Genomic_DNA"/>
</dbReference>
<dbReference type="PROSITE" id="PS50082">
    <property type="entry name" value="WD_REPEATS_2"/>
    <property type="match status" value="3"/>
</dbReference>
<dbReference type="PANTHER" id="PTHR44499:SF1">
    <property type="entry name" value="JOUBERIN"/>
    <property type="match status" value="1"/>
</dbReference>
<dbReference type="SMART" id="SM00320">
    <property type="entry name" value="WD40"/>
    <property type="match status" value="3"/>
</dbReference>
<dbReference type="PROSITE" id="PS00678">
    <property type="entry name" value="WD_REPEATS_1"/>
    <property type="match status" value="1"/>
</dbReference>
<keyword evidence="5" id="KW-1185">Reference proteome</keyword>
<name>A0A8X6Y3V1_9ARAC</name>
<dbReference type="InterPro" id="IPR052803">
    <property type="entry name" value="Cilium-Associated_Jouberin"/>
</dbReference>
<feature type="repeat" description="WD" evidence="3">
    <location>
        <begin position="260"/>
        <end position="301"/>
    </location>
</feature>
<reference evidence="4" key="1">
    <citation type="submission" date="2020-08" db="EMBL/GenBank/DDBJ databases">
        <title>Multicomponent nature underlies the extraordinary mechanical properties of spider dragline silk.</title>
        <authorList>
            <person name="Kono N."/>
            <person name="Nakamura H."/>
            <person name="Mori M."/>
            <person name="Yoshida Y."/>
            <person name="Ohtoshi R."/>
            <person name="Malay A.D."/>
            <person name="Moran D.A.P."/>
            <person name="Tomita M."/>
            <person name="Numata K."/>
            <person name="Arakawa K."/>
        </authorList>
    </citation>
    <scope>NUCLEOTIDE SEQUENCE</scope>
</reference>
<protein>
    <submittedName>
        <fullName evidence="4">Uncharacterized protein</fullName>
    </submittedName>
</protein>
<dbReference type="InterPro" id="IPR001680">
    <property type="entry name" value="WD40_rpt"/>
</dbReference>
<comment type="caution">
    <text evidence="4">The sequence shown here is derived from an EMBL/GenBank/DDBJ whole genome shotgun (WGS) entry which is preliminary data.</text>
</comment>
<evidence type="ECO:0000256" key="3">
    <source>
        <dbReference type="PROSITE-ProRule" id="PRU00221"/>
    </source>
</evidence>
<sequence length="530" mass="60206">MVLGPNNIINTGSKLRLQLYKSHNSQKKKASQLEVFLWWSTKSRTLLPASLYISFEQCNMLSMEPALRSMLPLQEETGKPTRVEGSGICNESTHLNLDDTHSILENKKADVKWLRNEGEPFEIPEQLSLSLESTVSCQNLKFSSLGRILVAGCGSLGQHFLLFYEIPSGKMLHKIIAHSDVIYDLDWSENDECLLSASADYCVKLWNTNSWNLSSTFIHPSFVYSAKFQPALKNILVTGCYDHVIRIWTYNKTVQLLQELEGHNAAVNTLCWFRKNMKLFSADDAGDIKMWKIPSRQKTAKRGFEKYVLDKELSFQEIKGISVNKIVTSNSEDVLFLFCGDSSVWLVDPSVESNFTCYESVQKTAVSGCCSPCGNLLFLYNDDDERVLVWRRKFYKQLDNEELGTFRNNLKEVSFNAEASSGIFMENKIEETSKTVNLHSESSSITPQKDRNELKNSLNFKEKNRFSSKKNISKSYMYDADTSVEEDLAKLAFNALIIKRNSSNNVGEMRYGNSIDYHEGSGNSESVSKN</sequence>
<dbReference type="PANTHER" id="PTHR44499">
    <property type="entry name" value="JOUBERIN"/>
    <property type="match status" value="1"/>
</dbReference>
<dbReference type="OrthoDB" id="2096344at2759"/>
<dbReference type="InterPro" id="IPR015943">
    <property type="entry name" value="WD40/YVTN_repeat-like_dom_sf"/>
</dbReference>
<feature type="repeat" description="WD" evidence="3">
    <location>
        <begin position="216"/>
        <end position="258"/>
    </location>
</feature>
<gene>
    <name evidence="4" type="ORF">TNIN_273021</name>
</gene>
<dbReference type="InterPro" id="IPR036322">
    <property type="entry name" value="WD40_repeat_dom_sf"/>
</dbReference>
<evidence type="ECO:0000313" key="5">
    <source>
        <dbReference type="Proteomes" id="UP000886998"/>
    </source>
</evidence>
<evidence type="ECO:0000256" key="1">
    <source>
        <dbReference type="ARBA" id="ARBA00022574"/>
    </source>
</evidence>
<dbReference type="InterPro" id="IPR019775">
    <property type="entry name" value="WD40_repeat_CS"/>
</dbReference>
<dbReference type="SUPFAM" id="SSF50978">
    <property type="entry name" value="WD40 repeat-like"/>
    <property type="match status" value="1"/>
</dbReference>
<organism evidence="4 5">
    <name type="scientific">Trichonephila inaurata madagascariensis</name>
    <dbReference type="NCBI Taxonomy" id="2747483"/>
    <lineage>
        <taxon>Eukaryota</taxon>
        <taxon>Metazoa</taxon>
        <taxon>Ecdysozoa</taxon>
        <taxon>Arthropoda</taxon>
        <taxon>Chelicerata</taxon>
        <taxon>Arachnida</taxon>
        <taxon>Araneae</taxon>
        <taxon>Araneomorphae</taxon>
        <taxon>Entelegynae</taxon>
        <taxon>Araneoidea</taxon>
        <taxon>Nephilidae</taxon>
        <taxon>Trichonephila</taxon>
        <taxon>Trichonephila inaurata</taxon>
    </lineage>
</organism>
<dbReference type="GO" id="GO:0036064">
    <property type="term" value="C:ciliary basal body"/>
    <property type="evidence" value="ECO:0007669"/>
    <property type="project" value="TreeGrafter"/>
</dbReference>
<dbReference type="Gene3D" id="2.130.10.10">
    <property type="entry name" value="YVTN repeat-like/Quinoprotein amine dehydrogenase"/>
    <property type="match status" value="1"/>
</dbReference>
<evidence type="ECO:0000256" key="2">
    <source>
        <dbReference type="ARBA" id="ARBA00022737"/>
    </source>
</evidence>
<dbReference type="GO" id="GO:0044458">
    <property type="term" value="P:motile cilium assembly"/>
    <property type="evidence" value="ECO:0007669"/>
    <property type="project" value="TreeGrafter"/>
</dbReference>
<dbReference type="Pfam" id="PF00400">
    <property type="entry name" value="WD40"/>
    <property type="match status" value="3"/>
</dbReference>
<feature type="repeat" description="WD" evidence="3">
    <location>
        <begin position="175"/>
        <end position="216"/>
    </location>
</feature>
<keyword evidence="1 3" id="KW-0853">WD repeat</keyword>